<evidence type="ECO:0000313" key="2">
    <source>
        <dbReference type="Proteomes" id="UP000680514"/>
    </source>
</evidence>
<dbReference type="Gene3D" id="2.40.70.10">
    <property type="entry name" value="Acid Proteases"/>
    <property type="match status" value="1"/>
</dbReference>
<evidence type="ECO:0008006" key="3">
    <source>
        <dbReference type="Google" id="ProtNLM"/>
    </source>
</evidence>
<dbReference type="SUPFAM" id="SSF50630">
    <property type="entry name" value="Acid proteases"/>
    <property type="match status" value="1"/>
</dbReference>
<dbReference type="EMBL" id="AP024546">
    <property type="protein sequence ID" value="BCT96797.1"/>
    <property type="molecule type" value="Genomic_DNA"/>
</dbReference>
<protein>
    <recommendedName>
        <fullName evidence="3">Aspartyl protease</fullName>
    </recommendedName>
</protein>
<name>A0ABM7QGK4_9GAMM</name>
<gene>
    <name evidence="1" type="ORF">LYSHEL_26680</name>
</gene>
<dbReference type="RefSeq" id="WP_213434560.1">
    <property type="nucleotide sequence ID" value="NZ_AP024546.1"/>
</dbReference>
<accession>A0ABM7QGK4</accession>
<reference evidence="1 2" key="1">
    <citation type="submission" date="2021-03" db="EMBL/GenBank/DDBJ databases">
        <title>Complete Genome Sequences of Two Lysobacter Strains Isolated from Sea Water (Lysobacter caseinilyticus) and Soil (Lysobacter helvus) in South Korea.</title>
        <authorList>
            <person name="Watanabe Y."/>
            <person name="Arakawa K."/>
        </authorList>
    </citation>
    <scope>NUCLEOTIDE SEQUENCE [LARGE SCALE GENOMIC DNA]</scope>
    <source>
        <strain evidence="1 2">D10</strain>
    </source>
</reference>
<dbReference type="Pfam" id="PF13650">
    <property type="entry name" value="Asp_protease_2"/>
    <property type="match status" value="1"/>
</dbReference>
<dbReference type="Proteomes" id="UP000680514">
    <property type="component" value="Chromosome"/>
</dbReference>
<sequence length="281" mass="29789">MLTPLLSAVLLTAAADVPAPQVVPMPTPKPIELGDFGGRLRSVRLKVNGHEGVFTLDTGGGVSLLSPAFAKKIGCTPWAALTGFRLDGQRLDLPRCENVRFTLPDGTALKPVAAGVIDLQPLLFKGAPQADGSLALDAFDGMQFSLDLGNGTLVIESPDTLAAETKNAKPTPMRRARQAGGAALGVMVPIQTTQGELWMALDSGGGPPVLVRDRVAKAAGAEPANQELQPFRLMVANTPALDTRAFVKDMILDGVIGMPVLVRWKLSFDLADDRLWIRPTR</sequence>
<organism evidence="1 2">
    <name type="scientific">Lysobacter helvus</name>
    <dbReference type="NCBI Taxonomy" id="2675059"/>
    <lineage>
        <taxon>Bacteria</taxon>
        <taxon>Pseudomonadati</taxon>
        <taxon>Pseudomonadota</taxon>
        <taxon>Gammaproteobacteria</taxon>
        <taxon>Lysobacterales</taxon>
        <taxon>Lysobacteraceae</taxon>
        <taxon>Lysobacter</taxon>
    </lineage>
</organism>
<keyword evidence="2" id="KW-1185">Reference proteome</keyword>
<evidence type="ECO:0000313" key="1">
    <source>
        <dbReference type="EMBL" id="BCT96797.1"/>
    </source>
</evidence>
<proteinExistence type="predicted"/>
<dbReference type="InterPro" id="IPR021109">
    <property type="entry name" value="Peptidase_aspartic_dom_sf"/>
</dbReference>